<feature type="domain" description="MurNAc-LAA" evidence="3">
    <location>
        <begin position="170"/>
        <end position="291"/>
    </location>
</feature>
<dbReference type="EMBL" id="JACKVK010000009">
    <property type="protein sequence ID" value="MCV7422428.1"/>
    <property type="molecule type" value="Genomic_DNA"/>
</dbReference>
<reference evidence="4" key="1">
    <citation type="submission" date="2020-07" db="EMBL/GenBank/DDBJ databases">
        <authorList>
            <person name="Pettersson B.M.F."/>
            <person name="Behra P.R.K."/>
            <person name="Ramesh M."/>
            <person name="Das S."/>
            <person name="Dasgupta S."/>
            <person name="Kirsebom L.A."/>
        </authorList>
    </citation>
    <scope>NUCLEOTIDE SEQUENCE</scope>
    <source>
        <strain evidence="4">DSM 44838</strain>
    </source>
</reference>
<protein>
    <submittedName>
        <fullName evidence="4">Rv3717 family N-acetylmuramoyl-L-alanine amidase</fullName>
    </submittedName>
</protein>
<keyword evidence="5" id="KW-1185">Reference proteome</keyword>
<feature type="compositionally biased region" description="Polar residues" evidence="2">
    <location>
        <begin position="116"/>
        <end position="125"/>
    </location>
</feature>
<keyword evidence="1" id="KW-0378">Hydrolase</keyword>
<evidence type="ECO:0000256" key="1">
    <source>
        <dbReference type="ARBA" id="ARBA00022801"/>
    </source>
</evidence>
<gene>
    <name evidence="4" type="ORF">H7K45_17920</name>
</gene>
<sequence length="303" mass="31747">MSGGWPGCIRWDPFVSGIEWVAVGSRLDCHRPRVAIRPPRLVVPRTTLADVHVPVCLRVGAALVVGLLVASLTSPSAAAAPSSVAGMIVFLDPGHNGANDASLTKQVPTGRGGTKDCQTSGTTTDDGYPEHTFNWETVLRIRALLTQLGVRTAMSRGDDSSVAPCVDERAAMANALKPDAIVSIHADGGPPTGRGYHVNYSSPPLNQVQAGPSVQFAQVMNAQLQASGLMPANYIGQGGLYGRSDLTGLNLAQYPSILVEMGNMKNPADCALIESPDGRQKYADAVVRGIVSFLGTRPARAVA</sequence>
<dbReference type="NCBIfam" id="NF038140">
    <property type="entry name" value="amidase_Rv3717"/>
    <property type="match status" value="1"/>
</dbReference>
<organism evidence="4 5">
    <name type="scientific">Mycobacterium yunnanensis</name>
    <dbReference type="NCBI Taxonomy" id="368477"/>
    <lineage>
        <taxon>Bacteria</taxon>
        <taxon>Bacillati</taxon>
        <taxon>Actinomycetota</taxon>
        <taxon>Actinomycetes</taxon>
        <taxon>Mycobacteriales</taxon>
        <taxon>Mycobacteriaceae</taxon>
        <taxon>Mycobacterium</taxon>
    </lineage>
</organism>
<dbReference type="Pfam" id="PF01520">
    <property type="entry name" value="Amidase_3"/>
    <property type="match status" value="1"/>
</dbReference>
<evidence type="ECO:0000259" key="3">
    <source>
        <dbReference type="SMART" id="SM00646"/>
    </source>
</evidence>
<dbReference type="SMART" id="SM00646">
    <property type="entry name" value="Ami_3"/>
    <property type="match status" value="1"/>
</dbReference>
<dbReference type="GO" id="GO:0030288">
    <property type="term" value="C:outer membrane-bounded periplasmic space"/>
    <property type="evidence" value="ECO:0007669"/>
    <property type="project" value="TreeGrafter"/>
</dbReference>
<dbReference type="Proteomes" id="UP001141629">
    <property type="component" value="Unassembled WGS sequence"/>
</dbReference>
<dbReference type="PANTHER" id="PTHR30404">
    <property type="entry name" value="N-ACETYLMURAMOYL-L-ALANINE AMIDASE"/>
    <property type="match status" value="1"/>
</dbReference>
<dbReference type="InterPro" id="IPR002508">
    <property type="entry name" value="MurNAc-LAA_cat"/>
</dbReference>
<accession>A0A9X2YN42</accession>
<reference evidence="4" key="2">
    <citation type="journal article" date="2022" name="BMC Genomics">
        <title>Comparative genome analysis of mycobacteria focusing on tRNA and non-coding RNA.</title>
        <authorList>
            <person name="Behra P.R.K."/>
            <person name="Pettersson B.M.F."/>
            <person name="Ramesh M."/>
            <person name="Das S."/>
            <person name="Dasgupta S."/>
            <person name="Kirsebom L.A."/>
        </authorList>
    </citation>
    <scope>NUCLEOTIDE SEQUENCE</scope>
    <source>
        <strain evidence="4">DSM 44838</strain>
    </source>
</reference>
<feature type="region of interest" description="Disordered" evidence="2">
    <location>
        <begin position="102"/>
        <end position="125"/>
    </location>
</feature>
<dbReference type="PANTHER" id="PTHR30404:SF0">
    <property type="entry name" value="N-ACETYLMURAMOYL-L-ALANINE AMIDASE AMIC"/>
    <property type="match status" value="1"/>
</dbReference>
<comment type="caution">
    <text evidence="4">The sequence shown here is derived from an EMBL/GenBank/DDBJ whole genome shotgun (WGS) entry which is preliminary data.</text>
</comment>
<evidence type="ECO:0000313" key="4">
    <source>
        <dbReference type="EMBL" id="MCV7422428.1"/>
    </source>
</evidence>
<evidence type="ECO:0000313" key="5">
    <source>
        <dbReference type="Proteomes" id="UP001141629"/>
    </source>
</evidence>
<dbReference type="AlphaFoldDB" id="A0A9X2YN42"/>
<dbReference type="SUPFAM" id="SSF53187">
    <property type="entry name" value="Zn-dependent exopeptidases"/>
    <property type="match status" value="1"/>
</dbReference>
<dbReference type="GO" id="GO:0009253">
    <property type="term" value="P:peptidoglycan catabolic process"/>
    <property type="evidence" value="ECO:0007669"/>
    <property type="project" value="InterPro"/>
</dbReference>
<dbReference type="GO" id="GO:0008745">
    <property type="term" value="F:N-acetylmuramoyl-L-alanine amidase activity"/>
    <property type="evidence" value="ECO:0007669"/>
    <property type="project" value="InterPro"/>
</dbReference>
<dbReference type="Gene3D" id="3.40.630.40">
    <property type="entry name" value="Zn-dependent exopeptidases"/>
    <property type="match status" value="1"/>
</dbReference>
<evidence type="ECO:0000256" key="2">
    <source>
        <dbReference type="SAM" id="MobiDB-lite"/>
    </source>
</evidence>
<name>A0A9X2YN42_9MYCO</name>
<dbReference type="CDD" id="cd02696">
    <property type="entry name" value="MurNAc-LAA"/>
    <property type="match status" value="1"/>
</dbReference>
<dbReference type="InterPro" id="IPR050695">
    <property type="entry name" value="N-acetylmuramoyl_amidase_3"/>
</dbReference>
<proteinExistence type="predicted"/>